<accession>A0ABP0WGB7</accession>
<reference evidence="1" key="1">
    <citation type="submission" date="2024-02" db="EMBL/GenBank/DDBJ databases">
        <authorList>
            <consortium name="ELIXIR-Norway"/>
            <consortium name="Elixir Norway"/>
        </authorList>
    </citation>
    <scope>NUCLEOTIDE SEQUENCE</scope>
</reference>
<proteinExistence type="predicted"/>
<name>A0ABP0WGB7_9BRYO</name>
<gene>
    <name evidence="1" type="ORF">CSSPJE1EN1_LOCUS10028</name>
</gene>
<organism evidence="1 2">
    <name type="scientific">Sphagnum jensenii</name>
    <dbReference type="NCBI Taxonomy" id="128206"/>
    <lineage>
        <taxon>Eukaryota</taxon>
        <taxon>Viridiplantae</taxon>
        <taxon>Streptophyta</taxon>
        <taxon>Embryophyta</taxon>
        <taxon>Bryophyta</taxon>
        <taxon>Sphagnophytina</taxon>
        <taxon>Sphagnopsida</taxon>
        <taxon>Sphagnales</taxon>
        <taxon>Sphagnaceae</taxon>
        <taxon>Sphagnum</taxon>
    </lineage>
</organism>
<dbReference type="EMBL" id="OZ020111">
    <property type="protein sequence ID" value="CAK9264550.1"/>
    <property type="molecule type" value="Genomic_DNA"/>
</dbReference>
<evidence type="ECO:0000313" key="1">
    <source>
        <dbReference type="EMBL" id="CAK9264550.1"/>
    </source>
</evidence>
<sequence>MAESSCCSWNCSTNLDRKWCSPPAFMHSGEMMKSLADFVMVRCSLAVNGNTRCVRILTAVAMAAEGHRCDTCAWTLRPGTDVDQHNSGLLHWTLLDASARLTLEEFGRFRERVALDGPKKGRTRLKQVLKATSQGQLRGPGALALWEEPRPLATRDEDAFQALDGLSDRIVTVEEPCDWLALLKSRRS</sequence>
<protein>
    <submittedName>
        <fullName evidence="1">Uncharacterized protein</fullName>
    </submittedName>
</protein>
<evidence type="ECO:0000313" key="2">
    <source>
        <dbReference type="Proteomes" id="UP001497444"/>
    </source>
</evidence>
<keyword evidence="2" id="KW-1185">Reference proteome</keyword>
<dbReference type="Proteomes" id="UP001497444">
    <property type="component" value="Chromosome 16"/>
</dbReference>